<dbReference type="Proteomes" id="UP001155483">
    <property type="component" value="Unassembled WGS sequence"/>
</dbReference>
<dbReference type="AlphaFoldDB" id="A0A9X2XP19"/>
<feature type="chain" id="PRO_5040729388" evidence="1">
    <location>
        <begin position="20"/>
        <end position="216"/>
    </location>
</feature>
<reference evidence="2" key="2">
    <citation type="submission" date="2023-04" db="EMBL/GenBank/DDBJ databases">
        <title>Paracnuella aquatica gen. nov., sp. nov., a member of the family Chitinophagaceae isolated from a hot spring.</title>
        <authorList>
            <person name="Wang C."/>
        </authorList>
    </citation>
    <scope>NUCLEOTIDE SEQUENCE</scope>
    <source>
        <strain evidence="2">LB-8</strain>
    </source>
</reference>
<evidence type="ECO:0000313" key="3">
    <source>
        <dbReference type="Proteomes" id="UP001155483"/>
    </source>
</evidence>
<comment type="caution">
    <text evidence="2">The sequence shown here is derived from an EMBL/GenBank/DDBJ whole genome shotgun (WGS) entry which is preliminary data.</text>
</comment>
<reference evidence="2" key="1">
    <citation type="submission" date="2022-09" db="EMBL/GenBank/DDBJ databases">
        <authorList>
            <person name="Yuan C."/>
            <person name="Ke Z."/>
        </authorList>
    </citation>
    <scope>NUCLEOTIDE SEQUENCE</scope>
    <source>
        <strain evidence="2">LB-8</strain>
    </source>
</reference>
<evidence type="ECO:0000313" key="2">
    <source>
        <dbReference type="EMBL" id="MCU7549689.1"/>
    </source>
</evidence>
<gene>
    <name evidence="2" type="ORF">OCK74_11225</name>
</gene>
<dbReference type="RefSeq" id="WP_279297130.1">
    <property type="nucleotide sequence ID" value="NZ_JAOTIF010000007.1"/>
</dbReference>
<protein>
    <submittedName>
        <fullName evidence="2">Uncharacterized protein</fullName>
    </submittedName>
</protein>
<proteinExistence type="predicted"/>
<name>A0A9X2XP19_9BACT</name>
<keyword evidence="3" id="KW-1185">Reference proteome</keyword>
<feature type="signal peptide" evidence="1">
    <location>
        <begin position="1"/>
        <end position="19"/>
    </location>
</feature>
<keyword evidence="1" id="KW-0732">Signal</keyword>
<evidence type="ECO:0000256" key="1">
    <source>
        <dbReference type="SAM" id="SignalP"/>
    </source>
</evidence>
<accession>A0A9X2XP19</accession>
<dbReference type="EMBL" id="JAOTIF010000007">
    <property type="protein sequence ID" value="MCU7549689.1"/>
    <property type="molecule type" value="Genomic_DNA"/>
</dbReference>
<sequence>MKKVLIFLCSILIALNLQAQTTTSPIGAYYLRGEMEMAGGFKLDSNGRFQFFFSYGALDRQASGIWQQMGDHLVLDSEPKGVKDFLLTQSKMDPGKQLTLLITNASPQILPYVIAIVHSKGKQFHSTANEKGQMVLPIEQADSIVLQFQWCPEKASRFDVANLGHNHFSFRMLPSVTDVIFDRFPLTITPQEIYGPLPFSGTHICHFQRTTNNIDQ</sequence>
<organism evidence="2 3">
    <name type="scientific">Paraflavisolibacter caeni</name>
    <dbReference type="NCBI Taxonomy" id="2982496"/>
    <lineage>
        <taxon>Bacteria</taxon>
        <taxon>Pseudomonadati</taxon>
        <taxon>Bacteroidota</taxon>
        <taxon>Chitinophagia</taxon>
        <taxon>Chitinophagales</taxon>
        <taxon>Chitinophagaceae</taxon>
        <taxon>Paraflavisolibacter</taxon>
    </lineage>
</organism>